<dbReference type="EC" id="2.7.13.3" evidence="2"/>
<dbReference type="Proteomes" id="UP000251197">
    <property type="component" value="Unassembled WGS sequence"/>
</dbReference>
<organism evidence="2 3">
    <name type="scientific">Cedecea neteri</name>
    <dbReference type="NCBI Taxonomy" id="158822"/>
    <lineage>
        <taxon>Bacteria</taxon>
        <taxon>Pseudomonadati</taxon>
        <taxon>Pseudomonadota</taxon>
        <taxon>Gammaproteobacteria</taxon>
        <taxon>Enterobacterales</taxon>
        <taxon>Enterobacteriaceae</taxon>
        <taxon>Cedecea</taxon>
    </lineage>
</organism>
<evidence type="ECO:0000313" key="3">
    <source>
        <dbReference type="Proteomes" id="UP000251197"/>
    </source>
</evidence>
<dbReference type="GO" id="GO:0004673">
    <property type="term" value="F:protein histidine kinase activity"/>
    <property type="evidence" value="ECO:0007669"/>
    <property type="project" value="UniProtKB-EC"/>
</dbReference>
<feature type="transmembrane region" description="Helical" evidence="1">
    <location>
        <begin position="12"/>
        <end position="31"/>
    </location>
</feature>
<evidence type="ECO:0000256" key="1">
    <source>
        <dbReference type="SAM" id="Phobius"/>
    </source>
</evidence>
<reference evidence="2 3" key="1">
    <citation type="submission" date="2018-06" db="EMBL/GenBank/DDBJ databases">
        <authorList>
            <consortium name="Pathogen Informatics"/>
            <person name="Doyle S."/>
        </authorList>
    </citation>
    <scope>NUCLEOTIDE SEQUENCE [LARGE SCALE GENOMIC DNA]</scope>
    <source>
        <strain evidence="2 3">NCTC12120</strain>
    </source>
</reference>
<keyword evidence="1" id="KW-1133">Transmembrane helix</keyword>
<dbReference type="AlphaFoldDB" id="A0A2X3J8Z8"/>
<evidence type="ECO:0000313" key="2">
    <source>
        <dbReference type="EMBL" id="SQC91355.1"/>
    </source>
</evidence>
<keyword evidence="1" id="KW-0472">Membrane</keyword>
<proteinExistence type="predicted"/>
<name>A0A2X3J8Z8_9ENTR</name>
<gene>
    <name evidence="2" type="primary">baeS_3</name>
    <name evidence="2" type="ORF">NCTC12120_04510</name>
</gene>
<keyword evidence="2" id="KW-0808">Transferase</keyword>
<keyword evidence="2" id="KW-0418">Kinase</keyword>
<keyword evidence="1" id="KW-0812">Transmembrane</keyword>
<accession>A0A2X3J8Z8</accession>
<protein>
    <submittedName>
        <fullName evidence="2">Signal transduction histidine-protein kinase BaeS</fullName>
        <ecNumber evidence="2">2.7.13.3</ecNumber>
    </submittedName>
</protein>
<dbReference type="EMBL" id="UAVU01000007">
    <property type="protein sequence ID" value="SQC91355.1"/>
    <property type="molecule type" value="Genomic_DNA"/>
</dbReference>
<sequence length="139" mass="16197">MKLWRSGITGKLFLAIFSTCLLVLAIMHWGVRLSFERGFIDYIKRGNTQRIEMLSDALGEQYALHGNWRFLRHNDRFVFQILRSFERDGDEAHGMPRRVGAPSFGWSIKTLRYWLAHERSFPTTGCAKRLTSMARTWAG</sequence>